<dbReference type="EnsemblMetazoa" id="SSS_6201s_mrna">
    <property type="protein sequence ID" value="KAF7490695.1"/>
    <property type="gene ID" value="SSS_6201"/>
</dbReference>
<evidence type="ECO:0000313" key="2">
    <source>
        <dbReference type="EnsemblMetazoa" id="KAF7490695.1"/>
    </source>
</evidence>
<reference evidence="2" key="3">
    <citation type="submission" date="2022-06" db="UniProtKB">
        <authorList>
            <consortium name="EnsemblMetazoa"/>
        </authorList>
    </citation>
    <scope>IDENTIFICATION</scope>
</reference>
<organism evidence="1">
    <name type="scientific">Sarcoptes scabiei</name>
    <name type="common">Itch mite</name>
    <name type="synonym">Acarus scabiei</name>
    <dbReference type="NCBI Taxonomy" id="52283"/>
    <lineage>
        <taxon>Eukaryota</taxon>
        <taxon>Metazoa</taxon>
        <taxon>Ecdysozoa</taxon>
        <taxon>Arthropoda</taxon>
        <taxon>Chelicerata</taxon>
        <taxon>Arachnida</taxon>
        <taxon>Acari</taxon>
        <taxon>Acariformes</taxon>
        <taxon>Sarcoptiformes</taxon>
        <taxon>Astigmata</taxon>
        <taxon>Psoroptidia</taxon>
        <taxon>Sarcoptoidea</taxon>
        <taxon>Sarcoptidae</taxon>
        <taxon>Sarcoptinae</taxon>
        <taxon>Sarcoptes</taxon>
    </lineage>
</organism>
<proteinExistence type="predicted"/>
<dbReference type="AlphaFoldDB" id="A0A834VCQ3"/>
<evidence type="ECO:0000313" key="1">
    <source>
        <dbReference type="EMBL" id="KAF7490695.1"/>
    </source>
</evidence>
<reference evidence="1" key="2">
    <citation type="submission" date="2020-01" db="EMBL/GenBank/DDBJ databases">
        <authorList>
            <person name="Korhonen P.K.K."/>
            <person name="Guangxu M.G."/>
            <person name="Wang T.W."/>
            <person name="Stroehlein A.J.S."/>
            <person name="Young N.D."/>
            <person name="Ang C.-S.A."/>
            <person name="Fernando D.W.F."/>
            <person name="Lu H.L."/>
            <person name="Taylor S.T."/>
            <person name="Ehtesham M.E.M."/>
            <person name="Najaraj S.H.N."/>
            <person name="Harsha G.H.G."/>
            <person name="Madugundu A.M."/>
            <person name="Renuse S.R."/>
            <person name="Holt D.H."/>
            <person name="Pandey A.P."/>
            <person name="Papenfuss A.P."/>
            <person name="Gasser R.B.G."/>
            <person name="Fischer K.F."/>
        </authorList>
    </citation>
    <scope>NUCLEOTIDE SEQUENCE</scope>
    <source>
        <strain evidence="1">SSS_KF_BRIS2020</strain>
    </source>
</reference>
<dbReference type="Proteomes" id="UP000070412">
    <property type="component" value="Unassembled WGS sequence"/>
</dbReference>
<protein>
    <submittedName>
        <fullName evidence="1 2">Uncharacterized protein</fullName>
    </submittedName>
</protein>
<reference evidence="3" key="1">
    <citation type="journal article" date="2020" name="PLoS Negl. Trop. Dis.">
        <title>High-quality nuclear genome for Sarcoptes scabiei-A critical resource for a neglected parasite.</title>
        <authorList>
            <person name="Korhonen P.K."/>
            <person name="Gasser R.B."/>
            <person name="Ma G."/>
            <person name="Wang T."/>
            <person name="Stroehlein A.J."/>
            <person name="Young N.D."/>
            <person name="Ang C.S."/>
            <person name="Fernando D.D."/>
            <person name="Lu H.C."/>
            <person name="Taylor S."/>
            <person name="Reynolds S.L."/>
            <person name="Mofiz E."/>
            <person name="Najaraj S.H."/>
            <person name="Gowda H."/>
            <person name="Madugundu A."/>
            <person name="Renuse S."/>
            <person name="Holt D."/>
            <person name="Pandey A."/>
            <person name="Papenfuss A.T."/>
            <person name="Fischer K."/>
        </authorList>
    </citation>
    <scope>NUCLEOTIDE SEQUENCE [LARGE SCALE GENOMIC DNA]</scope>
</reference>
<keyword evidence="3" id="KW-1185">Reference proteome</keyword>
<name>A0A834VCQ3_SARSC</name>
<dbReference type="EMBL" id="WVUK01000062">
    <property type="protein sequence ID" value="KAF7490695.1"/>
    <property type="molecule type" value="Genomic_DNA"/>
</dbReference>
<accession>A0A834VCQ3</accession>
<evidence type="ECO:0000313" key="3">
    <source>
        <dbReference type="Proteomes" id="UP000070412"/>
    </source>
</evidence>
<sequence length="142" mass="16971">MSNAKMWLEIDYGLRCSKWREEKEWNNLNDLMRPMIDDFDVDDDDDDDDVGDLITRKILFEFENSLKIFLENNNHDSDDDDQFFSDAIVDGSDNDFEWINFSNTLPLLFYLYLENFRDFDFDDWGENDDDSNDDNDGLLQSK</sequence>
<gene>
    <name evidence="1" type="ORF">SSS_6201</name>
</gene>